<evidence type="ECO:0000256" key="6">
    <source>
        <dbReference type="PROSITE-ProRule" id="PRU00277"/>
    </source>
</evidence>
<keyword evidence="7" id="KW-0732">Signal</keyword>
<dbReference type="InterPro" id="IPR046357">
    <property type="entry name" value="PPIase_dom_sf"/>
</dbReference>
<gene>
    <name evidence="9" type="ORF">CVS27_10465</name>
</gene>
<keyword evidence="10" id="KW-1185">Reference proteome</keyword>
<evidence type="ECO:0000256" key="1">
    <source>
        <dbReference type="ARBA" id="ARBA00000971"/>
    </source>
</evidence>
<dbReference type="RefSeq" id="WP_103465685.1">
    <property type="nucleotide sequence ID" value="NZ_PPXC01000007.1"/>
</dbReference>
<dbReference type="PROSITE" id="PS50059">
    <property type="entry name" value="FKBP_PPIASE"/>
    <property type="match status" value="1"/>
</dbReference>
<evidence type="ECO:0000256" key="3">
    <source>
        <dbReference type="ARBA" id="ARBA00013194"/>
    </source>
</evidence>
<evidence type="ECO:0000256" key="4">
    <source>
        <dbReference type="ARBA" id="ARBA00023110"/>
    </source>
</evidence>
<feature type="signal peptide" evidence="7">
    <location>
        <begin position="1"/>
        <end position="19"/>
    </location>
</feature>
<dbReference type="EC" id="5.2.1.8" evidence="3 6"/>
<dbReference type="Pfam" id="PF00254">
    <property type="entry name" value="FKBP_C"/>
    <property type="match status" value="1"/>
</dbReference>
<evidence type="ECO:0000256" key="5">
    <source>
        <dbReference type="ARBA" id="ARBA00023235"/>
    </source>
</evidence>
<keyword evidence="4 6" id="KW-0697">Rotamase</keyword>
<comment type="caution">
    <text evidence="9">The sequence shown here is derived from an EMBL/GenBank/DDBJ whole genome shotgun (WGS) entry which is preliminary data.</text>
</comment>
<dbReference type="PANTHER" id="PTHR43811">
    <property type="entry name" value="FKBP-TYPE PEPTIDYL-PROLYL CIS-TRANS ISOMERASE FKPA"/>
    <property type="match status" value="1"/>
</dbReference>
<feature type="domain" description="PPIase FKBP-type" evidence="8">
    <location>
        <begin position="241"/>
        <end position="327"/>
    </location>
</feature>
<comment type="catalytic activity">
    <reaction evidence="1 6">
        <text>[protein]-peptidylproline (omega=180) = [protein]-peptidylproline (omega=0)</text>
        <dbReference type="Rhea" id="RHEA:16237"/>
        <dbReference type="Rhea" id="RHEA-COMP:10747"/>
        <dbReference type="Rhea" id="RHEA-COMP:10748"/>
        <dbReference type="ChEBI" id="CHEBI:83833"/>
        <dbReference type="ChEBI" id="CHEBI:83834"/>
        <dbReference type="EC" id="5.2.1.8"/>
    </reaction>
</comment>
<feature type="chain" id="PRO_5038524090" description="peptidylprolyl isomerase" evidence="7">
    <location>
        <begin position="20"/>
        <end position="327"/>
    </location>
</feature>
<dbReference type="GO" id="GO:0003755">
    <property type="term" value="F:peptidyl-prolyl cis-trans isomerase activity"/>
    <property type="evidence" value="ECO:0007669"/>
    <property type="project" value="UniProtKB-KW"/>
</dbReference>
<comment type="similarity">
    <text evidence="2">Belongs to the FKBP-type PPIase family.</text>
</comment>
<dbReference type="InterPro" id="IPR001179">
    <property type="entry name" value="PPIase_FKBP_dom"/>
</dbReference>
<dbReference type="Proteomes" id="UP000237061">
    <property type="component" value="Unassembled WGS sequence"/>
</dbReference>
<evidence type="ECO:0000313" key="9">
    <source>
        <dbReference type="EMBL" id="POH73336.1"/>
    </source>
</evidence>
<reference evidence="9 10" key="1">
    <citation type="submission" date="2018-01" db="EMBL/GenBank/DDBJ databases">
        <title>Arthrobacter sp. nov., from glaciers in China.</title>
        <authorList>
            <person name="Liu Q."/>
            <person name="Xin Y.-H."/>
        </authorList>
    </citation>
    <scope>NUCLEOTIDE SEQUENCE [LARGE SCALE GENOMIC DNA]</scope>
    <source>
        <strain evidence="9 10">HLT2-12-2</strain>
    </source>
</reference>
<dbReference type="SUPFAM" id="SSF54534">
    <property type="entry name" value="FKBP-like"/>
    <property type="match status" value="1"/>
</dbReference>
<keyword evidence="5 6" id="KW-0413">Isomerase</keyword>
<accession>A0A2S3ZVP9</accession>
<evidence type="ECO:0000256" key="7">
    <source>
        <dbReference type="SAM" id="SignalP"/>
    </source>
</evidence>
<dbReference type="Gene3D" id="3.10.50.40">
    <property type="match status" value="1"/>
</dbReference>
<organism evidence="9 10">
    <name type="scientific">Arthrobacter glacialis</name>
    <dbReference type="NCBI Taxonomy" id="1664"/>
    <lineage>
        <taxon>Bacteria</taxon>
        <taxon>Bacillati</taxon>
        <taxon>Actinomycetota</taxon>
        <taxon>Actinomycetes</taxon>
        <taxon>Micrococcales</taxon>
        <taxon>Micrococcaceae</taxon>
        <taxon>Arthrobacter</taxon>
    </lineage>
</organism>
<dbReference type="PANTHER" id="PTHR43811:SF19">
    <property type="entry name" value="39 KDA FK506-BINDING NUCLEAR PROTEIN"/>
    <property type="match status" value="1"/>
</dbReference>
<evidence type="ECO:0000313" key="10">
    <source>
        <dbReference type="Proteomes" id="UP000237061"/>
    </source>
</evidence>
<evidence type="ECO:0000259" key="8">
    <source>
        <dbReference type="PROSITE" id="PS50059"/>
    </source>
</evidence>
<proteinExistence type="inferred from homology"/>
<evidence type="ECO:0000256" key="2">
    <source>
        <dbReference type="ARBA" id="ARBA00006577"/>
    </source>
</evidence>
<dbReference type="PROSITE" id="PS51257">
    <property type="entry name" value="PROKAR_LIPOPROTEIN"/>
    <property type="match status" value="1"/>
</dbReference>
<protein>
    <recommendedName>
        <fullName evidence="3 6">peptidylprolyl isomerase</fullName>
        <ecNumber evidence="3 6">5.2.1.8</ecNumber>
    </recommendedName>
</protein>
<dbReference type="EMBL" id="PPXC01000007">
    <property type="protein sequence ID" value="POH73336.1"/>
    <property type="molecule type" value="Genomic_DNA"/>
</dbReference>
<dbReference type="AlphaFoldDB" id="A0A2S3ZVP9"/>
<name>A0A2S3ZVP9_ARTGL</name>
<sequence>MRRLLALLLPVLLLATACAPGSTDSAAPAPSASVSIPPSNAEALASVKVEDLGKGKAPKVTFDMPLEIKAESMRLVTPGDGEQIKAGQIVAFQQVMLNATDGETIGESFTKEQSNKITLDDNFKTQFALVYSTFAGAKVGAYIAYATPAVPAGAGSTEAPEQPEQPAAMSVFKVVSATDAPAPAKLMSADDVAALAKDGKLPVAKFDDKGVPSITIPKNDPPADMAVQVLTEGTGDVLAASDSISALYTGWTWSDGKQFDSAYERGEAATFSLQGVIEGWTKGLTGQKVGSTVQLTIPASLAYGEDAAAGGKPAGTLVFVVKIEAKK</sequence>